<evidence type="ECO:0000313" key="1">
    <source>
        <dbReference type="EMBL" id="KLN57651.1"/>
    </source>
</evidence>
<evidence type="ECO:0000313" key="2">
    <source>
        <dbReference type="Proteomes" id="UP000035170"/>
    </source>
</evidence>
<reference evidence="1 2" key="1">
    <citation type="submission" date="2015-03" db="EMBL/GenBank/DDBJ databases">
        <title>Genome sequence of Variovorax paradoxus TBEA6.</title>
        <authorList>
            <person name="Poehlein A."/>
            <person name="Schuldes J."/>
            <person name="Wuebbeler J.H."/>
            <person name="Hiessl S."/>
            <person name="Steinbuechel A."/>
            <person name="Daniel R."/>
        </authorList>
    </citation>
    <scope>NUCLEOTIDE SEQUENCE [LARGE SCALE GENOMIC DNA]</scope>
    <source>
        <strain evidence="1 2">TBEA6</strain>
    </source>
</reference>
<keyword evidence="2" id="KW-1185">Reference proteome</keyword>
<name>A0A0H2M691_VARPD</name>
<proteinExistence type="predicted"/>
<dbReference type="RefSeq" id="WP_155419595.1">
    <property type="nucleotide sequence ID" value="NZ_JZWI01000006.1"/>
</dbReference>
<dbReference type="Proteomes" id="UP000035170">
    <property type="component" value="Unassembled WGS sequence"/>
</dbReference>
<accession>A0A0H2M691</accession>
<dbReference type="PATRIC" id="fig|34073.19.peg.1184"/>
<comment type="caution">
    <text evidence="1">The sequence shown here is derived from an EMBL/GenBank/DDBJ whole genome shotgun (WGS) entry which is preliminary data.</text>
</comment>
<dbReference type="EMBL" id="JZWI01000006">
    <property type="protein sequence ID" value="KLN57651.1"/>
    <property type="molecule type" value="Genomic_DNA"/>
</dbReference>
<protein>
    <submittedName>
        <fullName evidence="1">Uncharacterized protein</fullName>
    </submittedName>
</protein>
<gene>
    <name evidence="1" type="ORF">VPARA_11640</name>
</gene>
<organism evidence="1 2">
    <name type="scientific">Variovorax paradoxus</name>
    <dbReference type="NCBI Taxonomy" id="34073"/>
    <lineage>
        <taxon>Bacteria</taxon>
        <taxon>Pseudomonadati</taxon>
        <taxon>Pseudomonadota</taxon>
        <taxon>Betaproteobacteria</taxon>
        <taxon>Burkholderiales</taxon>
        <taxon>Comamonadaceae</taxon>
        <taxon>Variovorax</taxon>
    </lineage>
</organism>
<dbReference type="AlphaFoldDB" id="A0A0H2M691"/>
<sequence length="47" mass="5130">MSSACDALNYGETLSPSRFLIWKHRHFVGKVEKVQEAAAALPGKDVA</sequence>